<feature type="compositionally biased region" description="Low complexity" evidence="1">
    <location>
        <begin position="26"/>
        <end position="48"/>
    </location>
</feature>
<reference evidence="2" key="1">
    <citation type="submission" date="2020-02" db="EMBL/GenBank/DDBJ databases">
        <authorList>
            <person name="Meier V. D."/>
        </authorList>
    </citation>
    <scope>NUCLEOTIDE SEQUENCE</scope>
    <source>
        <strain evidence="2">AVDCRST_MAG36</strain>
    </source>
</reference>
<feature type="compositionally biased region" description="Basic and acidic residues" evidence="1">
    <location>
        <begin position="137"/>
        <end position="146"/>
    </location>
</feature>
<keyword evidence="2" id="KW-0489">Methyltransferase</keyword>
<gene>
    <name evidence="2" type="ORF">AVDCRST_MAG36-267</name>
</gene>
<feature type="compositionally biased region" description="Pro residues" evidence="1">
    <location>
        <begin position="73"/>
        <end position="84"/>
    </location>
</feature>
<organism evidence="2">
    <name type="scientific">uncultured Nocardioidaceae bacterium</name>
    <dbReference type="NCBI Taxonomy" id="253824"/>
    <lineage>
        <taxon>Bacteria</taxon>
        <taxon>Bacillati</taxon>
        <taxon>Actinomycetota</taxon>
        <taxon>Actinomycetes</taxon>
        <taxon>Propionibacteriales</taxon>
        <taxon>Nocardioidaceae</taxon>
        <taxon>environmental samples</taxon>
    </lineage>
</organism>
<name>A0A6J4L0X9_9ACTN</name>
<evidence type="ECO:0000256" key="1">
    <source>
        <dbReference type="SAM" id="MobiDB-lite"/>
    </source>
</evidence>
<evidence type="ECO:0000313" key="2">
    <source>
        <dbReference type="EMBL" id="CAA9318447.1"/>
    </source>
</evidence>
<dbReference type="GO" id="GO:0032259">
    <property type="term" value="P:methylation"/>
    <property type="evidence" value="ECO:0007669"/>
    <property type="project" value="UniProtKB-KW"/>
</dbReference>
<feature type="compositionally biased region" description="Basic residues" evidence="1">
    <location>
        <begin position="87"/>
        <end position="96"/>
    </location>
</feature>
<feature type="non-terminal residue" evidence="2">
    <location>
        <position position="155"/>
    </location>
</feature>
<sequence>GLDPRPQAGGPRPELERPPGRPAQPGVPARAGRAVARGRRAAAAAGRLGRPGRRQPAVRQAGGVARGQRRAVPPVPPRGRPGPAPRRSGRPAHRRQAALPGVGAADGPAQDHQGDRGGDRRSPPERVRRRARPVWPADRRRADERGALGTAAAGL</sequence>
<feature type="region of interest" description="Disordered" evidence="1">
    <location>
        <begin position="1"/>
        <end position="155"/>
    </location>
</feature>
<feature type="non-terminal residue" evidence="2">
    <location>
        <position position="1"/>
    </location>
</feature>
<proteinExistence type="predicted"/>
<dbReference type="GO" id="GO:0008168">
    <property type="term" value="F:methyltransferase activity"/>
    <property type="evidence" value="ECO:0007669"/>
    <property type="project" value="UniProtKB-KW"/>
</dbReference>
<protein>
    <submittedName>
        <fullName evidence="2">Predicted N6-adenine-specific RNA methylase containing THUMP domain</fullName>
    </submittedName>
</protein>
<accession>A0A6J4L0X9</accession>
<dbReference type="AlphaFoldDB" id="A0A6J4L0X9"/>
<keyword evidence="2" id="KW-0808">Transferase</keyword>
<feature type="compositionally biased region" description="Basic and acidic residues" evidence="1">
    <location>
        <begin position="112"/>
        <end position="126"/>
    </location>
</feature>
<dbReference type="EMBL" id="CADCUH010000019">
    <property type="protein sequence ID" value="CAA9318447.1"/>
    <property type="molecule type" value="Genomic_DNA"/>
</dbReference>